<dbReference type="RefSeq" id="XP_055865298.1">
    <property type="nucleotide sequence ID" value="XM_056009323.1"/>
</dbReference>
<protein>
    <submittedName>
        <fullName evidence="3">Uncharacterized protein LOC129922650</fullName>
    </submittedName>
</protein>
<proteinExistence type="predicted"/>
<organism evidence="2 3">
    <name type="scientific">Biomphalaria glabrata</name>
    <name type="common">Bloodfluke planorb</name>
    <name type="synonym">Freshwater snail</name>
    <dbReference type="NCBI Taxonomy" id="6526"/>
    <lineage>
        <taxon>Eukaryota</taxon>
        <taxon>Metazoa</taxon>
        <taxon>Spiralia</taxon>
        <taxon>Lophotrochozoa</taxon>
        <taxon>Mollusca</taxon>
        <taxon>Gastropoda</taxon>
        <taxon>Heterobranchia</taxon>
        <taxon>Euthyneura</taxon>
        <taxon>Panpulmonata</taxon>
        <taxon>Hygrophila</taxon>
        <taxon>Lymnaeoidea</taxon>
        <taxon>Planorbidae</taxon>
        <taxon>Biomphalaria</taxon>
    </lineage>
</organism>
<evidence type="ECO:0000313" key="2">
    <source>
        <dbReference type="Proteomes" id="UP001165740"/>
    </source>
</evidence>
<dbReference type="GeneID" id="129922650"/>
<gene>
    <name evidence="3" type="primary">LOC129922650</name>
</gene>
<evidence type="ECO:0000256" key="1">
    <source>
        <dbReference type="SAM" id="SignalP"/>
    </source>
</evidence>
<keyword evidence="1" id="KW-0732">Signal</keyword>
<feature type="chain" id="PRO_5040900658" evidence="1">
    <location>
        <begin position="25"/>
        <end position="286"/>
    </location>
</feature>
<keyword evidence="2" id="KW-1185">Reference proteome</keyword>
<sequence>MPIPKAKMMMMIIALISFDAACSGLQINLKLADLDMNYTQCSKGLLSTDKFMLIGNITNFNLNQYANGNILLMSKNKNNITDQKPLKTLFIDKDCNKTKPSEITCVISIDKKEIITKFTESASKEYNNVYVFLRLFYMWSFEDSSEVQLPQSYEPNNTAVFVNDQVLSNNNTAIIVENSTLHFRCPEEPSPCEVFIYINESLVKSNLTSLVLKDVDIENNVYRFVTKVCNSKIQTTYTPCLIDNCKRKSRVLSDTKDTKGVSLAIALIPSLIIGFCVGKHRLGKFK</sequence>
<accession>A0A9W2YRA7</accession>
<dbReference type="AlphaFoldDB" id="A0A9W2YRA7"/>
<dbReference type="Proteomes" id="UP001165740">
    <property type="component" value="Chromosome 14"/>
</dbReference>
<name>A0A9W2YRA7_BIOGL</name>
<feature type="signal peptide" evidence="1">
    <location>
        <begin position="1"/>
        <end position="24"/>
    </location>
</feature>
<evidence type="ECO:0000313" key="3">
    <source>
        <dbReference type="RefSeq" id="XP_055865298.1"/>
    </source>
</evidence>
<reference evidence="3" key="1">
    <citation type="submission" date="2025-08" db="UniProtKB">
        <authorList>
            <consortium name="RefSeq"/>
        </authorList>
    </citation>
    <scope>IDENTIFICATION</scope>
</reference>